<organism evidence="2 3">
    <name type="scientific">Trichomonascus ciferrii</name>
    <dbReference type="NCBI Taxonomy" id="44093"/>
    <lineage>
        <taxon>Eukaryota</taxon>
        <taxon>Fungi</taxon>
        <taxon>Dikarya</taxon>
        <taxon>Ascomycota</taxon>
        <taxon>Saccharomycotina</taxon>
        <taxon>Dipodascomycetes</taxon>
        <taxon>Dipodascales</taxon>
        <taxon>Trichomonascaceae</taxon>
        <taxon>Trichomonascus</taxon>
        <taxon>Trichomonascus ciferrii complex</taxon>
    </lineage>
</organism>
<dbReference type="OrthoDB" id="416496at2759"/>
<reference evidence="2" key="1">
    <citation type="journal article" date="2019" name="G3 (Bethesda)">
        <title>Genome Assemblies of Two Rare Opportunistic Yeast Pathogens: Diutina rugosa (syn. Candida rugosa) and Trichomonascus ciferrii (syn. Candida ciferrii).</title>
        <authorList>
            <person name="Mixao V."/>
            <person name="Saus E."/>
            <person name="Hansen A.P."/>
            <person name="Lass-Florl C."/>
            <person name="Gabaldon T."/>
        </authorList>
    </citation>
    <scope>NUCLEOTIDE SEQUENCE</scope>
    <source>
        <strain evidence="2">CBS 4856</strain>
    </source>
</reference>
<dbReference type="GO" id="GO:0008168">
    <property type="term" value="F:methyltransferase activity"/>
    <property type="evidence" value="ECO:0007669"/>
    <property type="project" value="TreeGrafter"/>
</dbReference>
<dbReference type="PANTHER" id="PTHR42912:SF83">
    <property type="entry name" value="METHYLTRANSFERASE TYPE 11 DOMAIN-CONTAINING PROTEIN"/>
    <property type="match status" value="1"/>
</dbReference>
<comment type="caution">
    <text evidence="2">The sequence shown here is derived from an EMBL/GenBank/DDBJ whole genome shotgun (WGS) entry which is preliminary data.</text>
</comment>
<keyword evidence="1" id="KW-0812">Transmembrane</keyword>
<dbReference type="InterPro" id="IPR029063">
    <property type="entry name" value="SAM-dependent_MTases_sf"/>
</dbReference>
<dbReference type="PANTHER" id="PTHR42912">
    <property type="entry name" value="METHYLTRANSFERASE"/>
    <property type="match status" value="1"/>
</dbReference>
<keyword evidence="1" id="KW-1133">Transmembrane helix</keyword>
<keyword evidence="1" id="KW-0472">Membrane</keyword>
<dbReference type="SUPFAM" id="SSF53335">
    <property type="entry name" value="S-adenosyl-L-methionine-dependent methyltransferases"/>
    <property type="match status" value="1"/>
</dbReference>
<feature type="transmembrane region" description="Helical" evidence="1">
    <location>
        <begin position="37"/>
        <end position="56"/>
    </location>
</feature>
<keyword evidence="3" id="KW-1185">Reference proteome</keyword>
<dbReference type="VEuPathDB" id="FungiDB:TRICI_006608"/>
<dbReference type="InterPro" id="IPR050508">
    <property type="entry name" value="Methyltransf_Superfamily"/>
</dbReference>
<accession>A0A642UMY4</accession>
<evidence type="ECO:0000313" key="2">
    <source>
        <dbReference type="EMBL" id="KAA8898290.1"/>
    </source>
</evidence>
<evidence type="ECO:0008006" key="4">
    <source>
        <dbReference type="Google" id="ProtNLM"/>
    </source>
</evidence>
<sequence>MMATRPPPKGGIGLNRLDRMKGHLEKLNQDPKFKRRAASVLIVFYLVTAYFGIRYLRDTKHKATGEPSPYKSLDDVEDVVGIPSARDTTEIYDSLAQDYDKKIRMEEFLSTIWLKRRRVMKNVSGDVLEVACGTGRNIPYFRPDNVSSITFLDPSLPMLQVAKEKFEDKYPKYEKVQFVKGRAEDLIDITSNSGQKFDTIYESFGLCSHEDPEKALKNFTQLLRPGGKIVLLEHGRSDKESLNERLDKRAAARFKEWGCRWNLDIDQIVQNSGLEIIDQKRYHFGTTYFYILKQKTN</sequence>
<dbReference type="AlphaFoldDB" id="A0A642UMY4"/>
<dbReference type="Proteomes" id="UP000761534">
    <property type="component" value="Unassembled WGS sequence"/>
</dbReference>
<dbReference type="Gene3D" id="3.40.50.150">
    <property type="entry name" value="Vaccinia Virus protein VP39"/>
    <property type="match status" value="1"/>
</dbReference>
<gene>
    <name evidence="2" type="ORF">TRICI_006608</name>
</gene>
<dbReference type="Pfam" id="PF13489">
    <property type="entry name" value="Methyltransf_23"/>
    <property type="match status" value="1"/>
</dbReference>
<evidence type="ECO:0000313" key="3">
    <source>
        <dbReference type="Proteomes" id="UP000761534"/>
    </source>
</evidence>
<dbReference type="CDD" id="cd02440">
    <property type="entry name" value="AdoMet_MTases"/>
    <property type="match status" value="1"/>
</dbReference>
<name>A0A642UMY4_9ASCO</name>
<dbReference type="EMBL" id="SWFS01000548">
    <property type="protein sequence ID" value="KAA8898290.1"/>
    <property type="molecule type" value="Genomic_DNA"/>
</dbReference>
<evidence type="ECO:0000256" key="1">
    <source>
        <dbReference type="SAM" id="Phobius"/>
    </source>
</evidence>
<protein>
    <recommendedName>
        <fullName evidence="4">Methyltransferase domain-containing protein</fullName>
    </recommendedName>
</protein>
<proteinExistence type="predicted"/>